<keyword evidence="8" id="KW-1185">Reference proteome</keyword>
<reference evidence="7 8" key="1">
    <citation type="journal article" date="2018" name="Genome Biol. Evol.">
        <title>Multiple Roots of Fruiting Body Formation in Amoebozoa.</title>
        <authorList>
            <person name="Hillmann F."/>
            <person name="Forbes G."/>
            <person name="Novohradska S."/>
            <person name="Ferling I."/>
            <person name="Riege K."/>
            <person name="Groth M."/>
            <person name="Westermann M."/>
            <person name="Marz M."/>
            <person name="Spaller T."/>
            <person name="Winckler T."/>
            <person name="Schaap P."/>
            <person name="Glockner G."/>
        </authorList>
    </citation>
    <scope>NUCLEOTIDE SEQUENCE [LARGE SCALE GENOMIC DNA]</scope>
    <source>
        <strain evidence="7 8">Jena</strain>
    </source>
</reference>
<feature type="repeat" description="WD" evidence="4">
    <location>
        <begin position="311"/>
        <end position="353"/>
    </location>
</feature>
<dbReference type="Pfam" id="PF00400">
    <property type="entry name" value="WD40"/>
    <property type="match status" value="3"/>
</dbReference>
<dbReference type="STRING" id="1890364.A0A2P6MSV4"/>
<accession>A0A2P6MSV4</accession>
<evidence type="ECO:0000256" key="5">
    <source>
        <dbReference type="SAM" id="MobiDB-lite"/>
    </source>
</evidence>
<evidence type="ECO:0000313" key="8">
    <source>
        <dbReference type="Proteomes" id="UP000241769"/>
    </source>
</evidence>
<organism evidence="7 8">
    <name type="scientific">Planoprotostelium fungivorum</name>
    <dbReference type="NCBI Taxonomy" id="1890364"/>
    <lineage>
        <taxon>Eukaryota</taxon>
        <taxon>Amoebozoa</taxon>
        <taxon>Evosea</taxon>
        <taxon>Variosea</taxon>
        <taxon>Cavosteliida</taxon>
        <taxon>Cavosteliaceae</taxon>
        <taxon>Planoprotostelium</taxon>
    </lineage>
</organism>
<dbReference type="InterPro" id="IPR036322">
    <property type="entry name" value="WD40_repeat_dom_sf"/>
</dbReference>
<dbReference type="InterPro" id="IPR020472">
    <property type="entry name" value="WD40_PAC1"/>
</dbReference>
<gene>
    <name evidence="7" type="ORF">PROFUN_06652</name>
</gene>
<dbReference type="GO" id="GO:0005730">
    <property type="term" value="C:nucleolus"/>
    <property type="evidence" value="ECO:0007669"/>
    <property type="project" value="TreeGrafter"/>
</dbReference>
<name>A0A2P6MSV4_9EUKA</name>
<feature type="compositionally biased region" description="Basic and acidic residues" evidence="5">
    <location>
        <begin position="1"/>
        <end position="23"/>
    </location>
</feature>
<dbReference type="OrthoDB" id="2161379at2759"/>
<dbReference type="InParanoid" id="A0A2P6MSV4"/>
<feature type="compositionally biased region" description="Acidic residues" evidence="5">
    <location>
        <begin position="65"/>
        <end position="90"/>
    </location>
</feature>
<dbReference type="InterPro" id="IPR001680">
    <property type="entry name" value="WD40_rpt"/>
</dbReference>
<proteinExistence type="predicted"/>
<dbReference type="SMART" id="SM00320">
    <property type="entry name" value="WD40"/>
    <property type="match status" value="5"/>
</dbReference>
<dbReference type="EMBL" id="MDYQ01000441">
    <property type="protein sequence ID" value="PRP74791.1"/>
    <property type="molecule type" value="Genomic_DNA"/>
</dbReference>
<evidence type="ECO:0000256" key="2">
    <source>
        <dbReference type="ARBA" id="ARBA00022737"/>
    </source>
</evidence>
<evidence type="ECO:0000259" key="6">
    <source>
        <dbReference type="Pfam" id="PF12265"/>
    </source>
</evidence>
<comment type="caution">
    <text evidence="7">The sequence shown here is derived from an EMBL/GenBank/DDBJ whole genome shotgun (WGS) entry which is preliminary data.</text>
</comment>
<keyword evidence="2" id="KW-0677">Repeat</keyword>
<evidence type="ECO:0000313" key="7">
    <source>
        <dbReference type="EMBL" id="PRP74791.1"/>
    </source>
</evidence>
<dbReference type="InterPro" id="IPR051972">
    <property type="entry name" value="Glutamate-rich_WD_repeat"/>
</dbReference>
<feature type="region of interest" description="Disordered" evidence="5">
    <location>
        <begin position="1"/>
        <end position="94"/>
    </location>
</feature>
<dbReference type="InterPro" id="IPR015943">
    <property type="entry name" value="WD40/YVTN_repeat-like_dom_sf"/>
</dbReference>
<sequence>MKGKRDRSDSNAALDKKSKKEETTEPIENDDNSENEAIPDDLYEDEYDEEDLELLKRAEQLNMEGGDEVDEDDSGKEEEAMVEDEEEEESSEKKVQFKEVYKGEAMEEGEVLDYDSSAYDMFHQLTMEWPCLSFDIFPDTLGENRGTYPHTVYFVGGTQADHFTTNKLLIAKATQLHRTKYDDDPEYENEDDEDMDDEAEMDHRTLSHPGSVNRLKVMPQAPHYVSTWSEDGSVRIWDLSHFIDSLDNKSFGKTKTADHLVKVIKSHSEEGFALSWSPHTAGRLLSGDLKKFIYLTEMREGGQFVESATPFSGHTKSVEDLHWSPTEATVFSSCSSDKTIKIWDTRQNKQPARSFFAADRDVNVISWNRSVPYLLASGDDAGIFKVWDLRSLKSGQSCESIGHYKWHKDQITSIEWDPNDDSVIAVAGADDQLTIWDLSVERDTETETIKDGEAEYPPQLLFVHQGQKDIKELHWHKQIPDVIMSTAEDSLNIIRPNISEDIQQEDE</sequence>
<feature type="repeat" description="WD" evidence="4">
    <location>
        <begin position="404"/>
        <end position="446"/>
    </location>
</feature>
<dbReference type="PRINTS" id="PR00320">
    <property type="entry name" value="GPROTEINBRPT"/>
</dbReference>
<dbReference type="PANTHER" id="PTHR45903:SF1">
    <property type="entry name" value="GLUTAMATE-RICH WD REPEAT-CONTAINING PROTEIN 1"/>
    <property type="match status" value="1"/>
</dbReference>
<feature type="repeat" description="WD" evidence="4">
    <location>
        <begin position="205"/>
        <end position="240"/>
    </location>
</feature>
<dbReference type="Pfam" id="PF12265">
    <property type="entry name" value="CAF1C_H4-bd"/>
    <property type="match status" value="1"/>
</dbReference>
<feature type="compositionally biased region" description="Acidic residues" evidence="5">
    <location>
        <begin position="24"/>
        <end position="52"/>
    </location>
</feature>
<evidence type="ECO:0000256" key="1">
    <source>
        <dbReference type="ARBA" id="ARBA00022574"/>
    </source>
</evidence>
<dbReference type="Gene3D" id="2.130.10.10">
    <property type="entry name" value="YVTN repeat-like/Quinoprotein amine dehydrogenase"/>
    <property type="match status" value="1"/>
</dbReference>
<dbReference type="GO" id="GO:0042254">
    <property type="term" value="P:ribosome biogenesis"/>
    <property type="evidence" value="ECO:0007669"/>
    <property type="project" value="TreeGrafter"/>
</dbReference>
<dbReference type="Proteomes" id="UP000241769">
    <property type="component" value="Unassembled WGS sequence"/>
</dbReference>
<protein>
    <recommendedName>
        <fullName evidence="3">Glutamate-rich WD repeat-containing protein 1</fullName>
    </recommendedName>
</protein>
<dbReference type="AlphaFoldDB" id="A0A2P6MSV4"/>
<dbReference type="FunCoup" id="A0A2P6MSV4">
    <property type="interactions" value="694"/>
</dbReference>
<dbReference type="InterPro" id="IPR022052">
    <property type="entry name" value="Histone-bd_RBBP4-like_N"/>
</dbReference>
<dbReference type="PANTHER" id="PTHR45903">
    <property type="entry name" value="GLUTAMATE-RICH WD REPEAT-CONTAINING PROTEIN 1"/>
    <property type="match status" value="1"/>
</dbReference>
<evidence type="ECO:0000256" key="3">
    <source>
        <dbReference type="ARBA" id="ARBA00040876"/>
    </source>
</evidence>
<dbReference type="PROSITE" id="PS50294">
    <property type="entry name" value="WD_REPEATS_REGION"/>
    <property type="match status" value="3"/>
</dbReference>
<feature type="domain" description="Histone-binding protein RBBP4-like N-terminal" evidence="6">
    <location>
        <begin position="110"/>
        <end position="177"/>
    </location>
</feature>
<dbReference type="PROSITE" id="PS50082">
    <property type="entry name" value="WD_REPEATS_2"/>
    <property type="match status" value="3"/>
</dbReference>
<keyword evidence="1 4" id="KW-0853">WD repeat</keyword>
<dbReference type="SUPFAM" id="SSF50978">
    <property type="entry name" value="WD40 repeat-like"/>
    <property type="match status" value="1"/>
</dbReference>
<evidence type="ECO:0000256" key="4">
    <source>
        <dbReference type="PROSITE-ProRule" id="PRU00221"/>
    </source>
</evidence>